<evidence type="ECO:0000313" key="2">
    <source>
        <dbReference type="EMBL" id="MCI97262.1"/>
    </source>
</evidence>
<dbReference type="EMBL" id="LXQA011437817">
    <property type="protein sequence ID" value="MCI97262.1"/>
    <property type="molecule type" value="Genomic_DNA"/>
</dbReference>
<evidence type="ECO:0000313" key="3">
    <source>
        <dbReference type="Proteomes" id="UP000265520"/>
    </source>
</evidence>
<name>A0A392WC05_9FABA</name>
<dbReference type="Proteomes" id="UP000265520">
    <property type="component" value="Unassembled WGS sequence"/>
</dbReference>
<organism evidence="2 3">
    <name type="scientific">Trifolium medium</name>
    <dbReference type="NCBI Taxonomy" id="97028"/>
    <lineage>
        <taxon>Eukaryota</taxon>
        <taxon>Viridiplantae</taxon>
        <taxon>Streptophyta</taxon>
        <taxon>Embryophyta</taxon>
        <taxon>Tracheophyta</taxon>
        <taxon>Spermatophyta</taxon>
        <taxon>Magnoliopsida</taxon>
        <taxon>eudicotyledons</taxon>
        <taxon>Gunneridae</taxon>
        <taxon>Pentapetalae</taxon>
        <taxon>rosids</taxon>
        <taxon>fabids</taxon>
        <taxon>Fabales</taxon>
        <taxon>Fabaceae</taxon>
        <taxon>Papilionoideae</taxon>
        <taxon>50 kb inversion clade</taxon>
        <taxon>NPAAA clade</taxon>
        <taxon>Hologalegina</taxon>
        <taxon>IRL clade</taxon>
        <taxon>Trifolieae</taxon>
        <taxon>Trifolium</taxon>
    </lineage>
</organism>
<feature type="non-terminal residue" evidence="2">
    <location>
        <position position="50"/>
    </location>
</feature>
<protein>
    <submittedName>
        <fullName evidence="2">Uncharacterized protein</fullName>
    </submittedName>
</protein>
<proteinExistence type="predicted"/>
<feature type="region of interest" description="Disordered" evidence="1">
    <location>
        <begin position="1"/>
        <end position="50"/>
    </location>
</feature>
<reference evidence="2 3" key="1">
    <citation type="journal article" date="2018" name="Front. Plant Sci.">
        <title>Red Clover (Trifolium pratense) and Zigzag Clover (T. medium) - A Picture of Genomic Similarities and Differences.</title>
        <authorList>
            <person name="Dluhosova J."/>
            <person name="Istvanek J."/>
            <person name="Nedelnik J."/>
            <person name="Repkova J."/>
        </authorList>
    </citation>
    <scope>NUCLEOTIDE SEQUENCE [LARGE SCALE GENOMIC DNA]</scope>
    <source>
        <strain evidence="3">cv. 10/8</strain>
        <tissue evidence="2">Leaf</tissue>
    </source>
</reference>
<feature type="compositionally biased region" description="Basic and acidic residues" evidence="1">
    <location>
        <begin position="40"/>
        <end position="50"/>
    </location>
</feature>
<comment type="caution">
    <text evidence="2">The sequence shown here is derived from an EMBL/GenBank/DDBJ whole genome shotgun (WGS) entry which is preliminary data.</text>
</comment>
<dbReference type="AlphaFoldDB" id="A0A392WC05"/>
<sequence>MIKSDANVDGSGNTSETLGSDKPKSVEASTKADVNPTVDLVHKDGSETHA</sequence>
<keyword evidence="3" id="KW-1185">Reference proteome</keyword>
<evidence type="ECO:0000256" key="1">
    <source>
        <dbReference type="SAM" id="MobiDB-lite"/>
    </source>
</evidence>
<accession>A0A392WC05</accession>